<keyword evidence="7" id="KW-1003">Cell membrane</keyword>
<evidence type="ECO:0000256" key="10">
    <source>
        <dbReference type="ARBA" id="ARBA00023065"/>
    </source>
</evidence>
<dbReference type="CDD" id="cd13138">
    <property type="entry name" value="MATE_yoeA_like"/>
    <property type="match status" value="1"/>
</dbReference>
<evidence type="ECO:0000256" key="9">
    <source>
        <dbReference type="ARBA" id="ARBA00022989"/>
    </source>
</evidence>
<keyword evidence="11 13" id="KW-0472">Membrane</keyword>
<feature type="transmembrane region" description="Helical" evidence="13">
    <location>
        <begin position="322"/>
        <end position="349"/>
    </location>
</feature>
<feature type="transmembrane region" description="Helical" evidence="13">
    <location>
        <begin position="361"/>
        <end position="381"/>
    </location>
</feature>
<evidence type="ECO:0000256" key="12">
    <source>
        <dbReference type="ARBA" id="ARBA00031636"/>
    </source>
</evidence>
<comment type="caution">
    <text evidence="14">The sequence shown here is derived from an EMBL/GenBank/DDBJ whole genome shotgun (WGS) entry which is preliminary data.</text>
</comment>
<feature type="transmembrane region" description="Helical" evidence="13">
    <location>
        <begin position="65"/>
        <end position="86"/>
    </location>
</feature>
<dbReference type="NCBIfam" id="TIGR00797">
    <property type="entry name" value="matE"/>
    <property type="match status" value="1"/>
</dbReference>
<evidence type="ECO:0000256" key="11">
    <source>
        <dbReference type="ARBA" id="ARBA00023136"/>
    </source>
</evidence>
<sequence length="464" mass="49470">MVMAQQRVHSMTEGSSTRLLLFFALPLMLGNVFQQLYTVVDTAVVGQVVGVSALASLGAADAPNWGVLGIVQGLTQGFSILMAQHFGAKDYRELSRAVGASLTLCVIFAVLLTAGGQLWAVPLLRLLNTPEDVLGGSVLYLRIVYGGIPAIMAYNLLASILRALGDAKTPLYAIVVAALMNVVLDLLFVMGFGWGIAGAAIATVISQVASAVYCYLNVRKITFLQVRKEDLRPGRALSLQLLKLGFPIALQNAIIAVGSMVVQFVINGYGMLFLAGFTATNKLYGILEIAASSYGFAVTSYVGQNLGARLVGRIKKGMRSAVVIAVITSVVITFAMLFFGRLILGLFISGDPGEVEASLNIAFHYLSIMAVCLPILYLLHIYRSGLMGLGDTVVPMVSGIAEMIVRMGVVLLLPLVMGQEGVYYAEVGAWTAAALILAGAYYLRIRALSRRKGFALDEKGGDLR</sequence>
<evidence type="ECO:0000256" key="13">
    <source>
        <dbReference type="SAM" id="Phobius"/>
    </source>
</evidence>
<proteinExistence type="inferred from homology"/>
<dbReference type="EMBL" id="DXDU01000148">
    <property type="protein sequence ID" value="HIY27320.1"/>
    <property type="molecule type" value="Genomic_DNA"/>
</dbReference>
<feature type="transmembrane region" description="Helical" evidence="13">
    <location>
        <begin position="196"/>
        <end position="218"/>
    </location>
</feature>
<keyword evidence="5" id="KW-0813">Transport</keyword>
<name>A0A9D1YEM7_9FIRM</name>
<feature type="transmembrane region" description="Helical" evidence="13">
    <location>
        <begin position="253"/>
        <end position="277"/>
    </location>
</feature>
<dbReference type="InterPro" id="IPR048279">
    <property type="entry name" value="MdtK-like"/>
</dbReference>
<evidence type="ECO:0000256" key="6">
    <source>
        <dbReference type="ARBA" id="ARBA00022449"/>
    </source>
</evidence>
<keyword evidence="9 13" id="KW-1133">Transmembrane helix</keyword>
<dbReference type="GO" id="GO:0042910">
    <property type="term" value="F:xenobiotic transmembrane transporter activity"/>
    <property type="evidence" value="ECO:0007669"/>
    <property type="project" value="InterPro"/>
</dbReference>
<feature type="transmembrane region" description="Helical" evidence="13">
    <location>
        <begin position="169"/>
        <end position="190"/>
    </location>
</feature>
<feature type="transmembrane region" description="Helical" evidence="13">
    <location>
        <begin position="393"/>
        <end position="416"/>
    </location>
</feature>
<dbReference type="InterPro" id="IPR002528">
    <property type="entry name" value="MATE_fam"/>
</dbReference>
<evidence type="ECO:0000256" key="5">
    <source>
        <dbReference type="ARBA" id="ARBA00022448"/>
    </source>
</evidence>
<dbReference type="Proteomes" id="UP000823915">
    <property type="component" value="Unassembled WGS sequence"/>
</dbReference>
<dbReference type="PIRSF" id="PIRSF006603">
    <property type="entry name" value="DinF"/>
    <property type="match status" value="1"/>
</dbReference>
<feature type="transmembrane region" description="Helical" evidence="13">
    <location>
        <begin position="283"/>
        <end position="302"/>
    </location>
</feature>
<organism evidence="14 15">
    <name type="scientific">Candidatus Acutalibacter pullistercoris</name>
    <dbReference type="NCBI Taxonomy" id="2838418"/>
    <lineage>
        <taxon>Bacteria</taxon>
        <taxon>Bacillati</taxon>
        <taxon>Bacillota</taxon>
        <taxon>Clostridia</taxon>
        <taxon>Eubacteriales</taxon>
        <taxon>Acutalibacteraceae</taxon>
        <taxon>Acutalibacter</taxon>
    </lineage>
</organism>
<evidence type="ECO:0000256" key="1">
    <source>
        <dbReference type="ARBA" id="ARBA00003408"/>
    </source>
</evidence>
<gene>
    <name evidence="14" type="ORF">H9838_09145</name>
</gene>
<dbReference type="GO" id="GO:0006811">
    <property type="term" value="P:monoatomic ion transport"/>
    <property type="evidence" value="ECO:0007669"/>
    <property type="project" value="UniProtKB-KW"/>
</dbReference>
<evidence type="ECO:0000256" key="4">
    <source>
        <dbReference type="ARBA" id="ARBA00020268"/>
    </source>
</evidence>
<dbReference type="InterPro" id="IPR050222">
    <property type="entry name" value="MATE_MdtK"/>
</dbReference>
<reference evidence="14" key="1">
    <citation type="journal article" date="2021" name="PeerJ">
        <title>Extensive microbial diversity within the chicken gut microbiome revealed by metagenomics and culture.</title>
        <authorList>
            <person name="Gilroy R."/>
            <person name="Ravi A."/>
            <person name="Getino M."/>
            <person name="Pursley I."/>
            <person name="Horton D.L."/>
            <person name="Alikhan N.F."/>
            <person name="Baker D."/>
            <person name="Gharbi K."/>
            <person name="Hall N."/>
            <person name="Watson M."/>
            <person name="Adriaenssens E.M."/>
            <person name="Foster-Nyarko E."/>
            <person name="Jarju S."/>
            <person name="Secka A."/>
            <person name="Antonio M."/>
            <person name="Oren A."/>
            <person name="Chaudhuri R.R."/>
            <person name="La Ragione R."/>
            <person name="Hildebrand F."/>
            <person name="Pallen M.J."/>
        </authorList>
    </citation>
    <scope>NUCLEOTIDE SEQUENCE</scope>
    <source>
        <strain evidence="14">1282</strain>
    </source>
</reference>
<comment type="function">
    <text evidence="1">Multidrug efflux pump.</text>
</comment>
<dbReference type="PANTHER" id="PTHR43298:SF2">
    <property type="entry name" value="FMN_FAD EXPORTER YEEO-RELATED"/>
    <property type="match status" value="1"/>
</dbReference>
<evidence type="ECO:0000256" key="8">
    <source>
        <dbReference type="ARBA" id="ARBA00022692"/>
    </source>
</evidence>
<evidence type="ECO:0000256" key="3">
    <source>
        <dbReference type="ARBA" id="ARBA00010199"/>
    </source>
</evidence>
<keyword evidence="10" id="KW-0406">Ion transport</keyword>
<feature type="transmembrane region" description="Helical" evidence="13">
    <location>
        <begin position="98"/>
        <end position="119"/>
    </location>
</feature>
<evidence type="ECO:0000313" key="15">
    <source>
        <dbReference type="Proteomes" id="UP000823915"/>
    </source>
</evidence>
<comment type="similarity">
    <text evidence="3">Belongs to the multi antimicrobial extrusion (MATE) (TC 2.A.66.1) family.</text>
</comment>
<keyword evidence="6" id="KW-0050">Antiport</keyword>
<dbReference type="AlphaFoldDB" id="A0A9D1YEM7"/>
<evidence type="ECO:0000313" key="14">
    <source>
        <dbReference type="EMBL" id="HIY27320.1"/>
    </source>
</evidence>
<keyword evidence="8 13" id="KW-0812">Transmembrane</keyword>
<dbReference type="PANTHER" id="PTHR43298">
    <property type="entry name" value="MULTIDRUG RESISTANCE PROTEIN NORM-RELATED"/>
    <property type="match status" value="1"/>
</dbReference>
<feature type="transmembrane region" description="Helical" evidence="13">
    <location>
        <begin position="139"/>
        <end position="157"/>
    </location>
</feature>
<comment type="subcellular location">
    <subcellularLocation>
        <location evidence="2">Cell membrane</location>
        <topology evidence="2">Multi-pass membrane protein</topology>
    </subcellularLocation>
</comment>
<dbReference type="GO" id="GO:0015297">
    <property type="term" value="F:antiporter activity"/>
    <property type="evidence" value="ECO:0007669"/>
    <property type="project" value="UniProtKB-KW"/>
</dbReference>
<dbReference type="GO" id="GO:0005886">
    <property type="term" value="C:plasma membrane"/>
    <property type="evidence" value="ECO:0007669"/>
    <property type="project" value="UniProtKB-SubCell"/>
</dbReference>
<reference evidence="14" key="2">
    <citation type="submission" date="2021-04" db="EMBL/GenBank/DDBJ databases">
        <authorList>
            <person name="Gilroy R."/>
        </authorList>
    </citation>
    <scope>NUCLEOTIDE SEQUENCE</scope>
    <source>
        <strain evidence="14">1282</strain>
    </source>
</reference>
<accession>A0A9D1YEM7</accession>
<evidence type="ECO:0000256" key="2">
    <source>
        <dbReference type="ARBA" id="ARBA00004651"/>
    </source>
</evidence>
<evidence type="ECO:0000256" key="7">
    <source>
        <dbReference type="ARBA" id="ARBA00022475"/>
    </source>
</evidence>
<feature type="transmembrane region" description="Helical" evidence="13">
    <location>
        <begin position="422"/>
        <end position="443"/>
    </location>
</feature>
<dbReference type="Pfam" id="PF01554">
    <property type="entry name" value="MatE"/>
    <property type="match status" value="2"/>
</dbReference>
<protein>
    <recommendedName>
        <fullName evidence="4">Probable multidrug resistance protein NorM</fullName>
    </recommendedName>
    <alternativeName>
        <fullName evidence="12">Multidrug-efflux transporter</fullName>
    </alternativeName>
</protein>